<feature type="transmembrane region" description="Helical" evidence="5">
    <location>
        <begin position="139"/>
        <end position="161"/>
    </location>
</feature>
<feature type="transmembrane region" description="Helical" evidence="5">
    <location>
        <begin position="260"/>
        <end position="277"/>
    </location>
</feature>
<evidence type="ECO:0000256" key="5">
    <source>
        <dbReference type="SAM" id="Phobius"/>
    </source>
</evidence>
<name>A0ABS8KS24_9HYPH</name>
<feature type="transmembrane region" description="Helical" evidence="5">
    <location>
        <begin position="56"/>
        <end position="73"/>
    </location>
</feature>
<feature type="transmembrane region" description="Helical" evidence="5">
    <location>
        <begin position="12"/>
        <end position="36"/>
    </location>
</feature>
<dbReference type="Pfam" id="PF07690">
    <property type="entry name" value="MFS_1"/>
    <property type="match status" value="1"/>
</dbReference>
<organism evidence="7 8">
    <name type="scientific">Reyranella aquatilis</name>
    <dbReference type="NCBI Taxonomy" id="2035356"/>
    <lineage>
        <taxon>Bacteria</taxon>
        <taxon>Pseudomonadati</taxon>
        <taxon>Pseudomonadota</taxon>
        <taxon>Alphaproteobacteria</taxon>
        <taxon>Hyphomicrobiales</taxon>
        <taxon>Reyranellaceae</taxon>
        <taxon>Reyranella</taxon>
    </lineage>
</organism>
<feature type="transmembrane region" description="Helical" evidence="5">
    <location>
        <begin position="350"/>
        <end position="368"/>
    </location>
</feature>
<dbReference type="InterPro" id="IPR036259">
    <property type="entry name" value="MFS_trans_sf"/>
</dbReference>
<reference evidence="7 8" key="1">
    <citation type="submission" date="2021-11" db="EMBL/GenBank/DDBJ databases">
        <authorList>
            <person name="Lee D.-H."/>
            <person name="Kim S.-B."/>
        </authorList>
    </citation>
    <scope>NUCLEOTIDE SEQUENCE [LARGE SCALE GENOMIC DNA]</scope>
    <source>
        <strain evidence="7 8">KCTC 52223</strain>
    </source>
</reference>
<protein>
    <submittedName>
        <fullName evidence="7">MFS transporter</fullName>
    </submittedName>
</protein>
<evidence type="ECO:0000313" key="8">
    <source>
        <dbReference type="Proteomes" id="UP001198862"/>
    </source>
</evidence>
<evidence type="ECO:0000313" key="7">
    <source>
        <dbReference type="EMBL" id="MCC8428819.1"/>
    </source>
</evidence>
<keyword evidence="2 5" id="KW-0812">Transmembrane</keyword>
<dbReference type="Gene3D" id="1.20.1250.20">
    <property type="entry name" value="MFS general substrate transporter like domains"/>
    <property type="match status" value="1"/>
</dbReference>
<dbReference type="PANTHER" id="PTHR11662:SF450">
    <property type="entry name" value="BLR1003 PROTEIN"/>
    <property type="match status" value="1"/>
</dbReference>
<feature type="transmembrane region" description="Helical" evidence="5">
    <location>
        <begin position="80"/>
        <end position="99"/>
    </location>
</feature>
<evidence type="ECO:0000259" key="6">
    <source>
        <dbReference type="PROSITE" id="PS50850"/>
    </source>
</evidence>
<dbReference type="InterPro" id="IPR011701">
    <property type="entry name" value="MFS"/>
</dbReference>
<feature type="transmembrane region" description="Helical" evidence="5">
    <location>
        <begin position="388"/>
        <end position="407"/>
    </location>
</feature>
<dbReference type="InterPro" id="IPR050382">
    <property type="entry name" value="MFS_Na/Anion_cotransporter"/>
</dbReference>
<evidence type="ECO:0000256" key="1">
    <source>
        <dbReference type="ARBA" id="ARBA00004141"/>
    </source>
</evidence>
<comment type="caution">
    <text evidence="7">The sequence shown here is derived from an EMBL/GenBank/DDBJ whole genome shotgun (WGS) entry which is preliminary data.</text>
</comment>
<keyword evidence="8" id="KW-1185">Reference proteome</keyword>
<feature type="transmembrane region" description="Helical" evidence="5">
    <location>
        <begin position="289"/>
        <end position="310"/>
    </location>
</feature>
<evidence type="ECO:0000256" key="2">
    <source>
        <dbReference type="ARBA" id="ARBA00022692"/>
    </source>
</evidence>
<feature type="domain" description="Major facilitator superfamily (MFS) profile" evidence="6">
    <location>
        <begin position="14"/>
        <end position="411"/>
    </location>
</feature>
<dbReference type="RefSeq" id="WP_230550024.1">
    <property type="nucleotide sequence ID" value="NZ_JAJISD010000002.1"/>
</dbReference>
<comment type="subcellular location">
    <subcellularLocation>
        <location evidence="1">Membrane</location>
        <topology evidence="1">Multi-pass membrane protein</topology>
    </subcellularLocation>
</comment>
<keyword evidence="4 5" id="KW-0472">Membrane</keyword>
<evidence type="ECO:0000256" key="3">
    <source>
        <dbReference type="ARBA" id="ARBA00022989"/>
    </source>
</evidence>
<gene>
    <name evidence="7" type="ORF">LJ725_07585</name>
</gene>
<sequence>MTVQDRPLKGAWGMTALLFLFMLINFADKVVVGLAAVPLTRDLGLTPEQFGDIGSAFFLLFAISAIVVGFISNRVQTKHTLLVMAIIWSVVQFPMLGMVSLETLIICRIILGAGEGPAGPVATHAIYKWFPDSLRGLPTAVIAQGSAFGVIIAVPLLNWIIEKYSWHWAFGALGIAGLVWAVLWLIFGREGTLVDAPVSNTSSGNERVPYRYLLTCPTILAACAAGFASYWGLALGLTWFTSYLVAGLGFSQKLGGNLTVLPWVFGALVVLAGGYVSQRLKRKGVSSRLCRGVVPCLTILAGGCVLPFVGAMPSDALKIAALVFGSAIGSTIYVVLPMIISELTPHPQRAAMLAITTSVVTFAGVLAPRIMGSMIQNAATPLAGYEQGYVILGLLLLAGGLIGLLFIRPERDRKRLAAHAVADLSLQPARA</sequence>
<dbReference type="Proteomes" id="UP001198862">
    <property type="component" value="Unassembled WGS sequence"/>
</dbReference>
<dbReference type="PROSITE" id="PS50850">
    <property type="entry name" value="MFS"/>
    <property type="match status" value="1"/>
</dbReference>
<dbReference type="PANTHER" id="PTHR11662">
    <property type="entry name" value="SOLUTE CARRIER FAMILY 17"/>
    <property type="match status" value="1"/>
</dbReference>
<dbReference type="SUPFAM" id="SSF103473">
    <property type="entry name" value="MFS general substrate transporter"/>
    <property type="match status" value="1"/>
</dbReference>
<proteinExistence type="predicted"/>
<dbReference type="EMBL" id="JAJISD010000002">
    <property type="protein sequence ID" value="MCC8428819.1"/>
    <property type="molecule type" value="Genomic_DNA"/>
</dbReference>
<keyword evidence="3 5" id="KW-1133">Transmembrane helix</keyword>
<evidence type="ECO:0000256" key="4">
    <source>
        <dbReference type="ARBA" id="ARBA00023136"/>
    </source>
</evidence>
<feature type="transmembrane region" description="Helical" evidence="5">
    <location>
        <begin position="316"/>
        <end position="338"/>
    </location>
</feature>
<dbReference type="InterPro" id="IPR020846">
    <property type="entry name" value="MFS_dom"/>
</dbReference>
<feature type="transmembrane region" description="Helical" evidence="5">
    <location>
        <begin position="212"/>
        <end position="240"/>
    </location>
</feature>
<feature type="transmembrane region" description="Helical" evidence="5">
    <location>
        <begin position="105"/>
        <end position="127"/>
    </location>
</feature>
<accession>A0ABS8KS24</accession>
<feature type="transmembrane region" description="Helical" evidence="5">
    <location>
        <begin position="167"/>
        <end position="187"/>
    </location>
</feature>